<evidence type="ECO:0000313" key="1">
    <source>
        <dbReference type="EMBL" id="MXO84248.1"/>
    </source>
</evidence>
<protein>
    <recommendedName>
        <fullName evidence="3">2-keto-4-pentenoate hydratase</fullName>
    </recommendedName>
</protein>
<dbReference type="OrthoDB" id="9792137at2"/>
<dbReference type="EMBL" id="WTYZ01000001">
    <property type="protein sequence ID" value="MXO84248.1"/>
    <property type="molecule type" value="Genomic_DNA"/>
</dbReference>
<dbReference type="PANTHER" id="PTHR30143:SF0">
    <property type="entry name" value="2-KETO-4-PENTENOATE HYDRATASE"/>
    <property type="match status" value="1"/>
</dbReference>
<sequence>MGHNIMTSAERLRSISQTLSEARRAAKALPGFPGELPGSFADAYEVQRLSRERWADDVAGWKVGGVPSAFIEQFGETRLVGPIFARSVVRVSPGEMAKMPVFAGAFGAIEPEFVIELGESRDQDRLYIGAEIASSPLPAINDIGPIAVICDFGNNNGLLIGDEIVGWRDMAAKMAVVETHIDGELIGSKVLPEFRTDALDVLDFIFDHARKYDIDLPAGTFVSTGAITGVHEASIGSRSTLDFGSFGTLDMELTRAEPIS</sequence>
<evidence type="ECO:0000313" key="2">
    <source>
        <dbReference type="Proteomes" id="UP000460290"/>
    </source>
</evidence>
<evidence type="ECO:0008006" key="3">
    <source>
        <dbReference type="Google" id="ProtNLM"/>
    </source>
</evidence>
<dbReference type="Gene3D" id="3.90.850.10">
    <property type="entry name" value="Fumarylacetoacetase-like, C-terminal domain"/>
    <property type="match status" value="1"/>
</dbReference>
<dbReference type="PANTHER" id="PTHR30143">
    <property type="entry name" value="ACID HYDRATASE"/>
    <property type="match status" value="1"/>
</dbReference>
<accession>A0A844Z8V6</accession>
<name>A0A844Z8V6_9SPHN</name>
<dbReference type="InterPro" id="IPR036663">
    <property type="entry name" value="Fumarylacetoacetase_C_sf"/>
</dbReference>
<organism evidence="1 2">
    <name type="scientific">Pontixanthobacter aestiaquae</name>
    <dbReference type="NCBI Taxonomy" id="1509367"/>
    <lineage>
        <taxon>Bacteria</taxon>
        <taxon>Pseudomonadati</taxon>
        <taxon>Pseudomonadota</taxon>
        <taxon>Alphaproteobacteria</taxon>
        <taxon>Sphingomonadales</taxon>
        <taxon>Erythrobacteraceae</taxon>
        <taxon>Pontixanthobacter</taxon>
    </lineage>
</organism>
<proteinExistence type="predicted"/>
<keyword evidence="2" id="KW-1185">Reference proteome</keyword>
<comment type="caution">
    <text evidence="1">The sequence shown here is derived from an EMBL/GenBank/DDBJ whole genome shotgun (WGS) entry which is preliminary data.</text>
</comment>
<dbReference type="GO" id="GO:0005737">
    <property type="term" value="C:cytoplasm"/>
    <property type="evidence" value="ECO:0007669"/>
    <property type="project" value="TreeGrafter"/>
</dbReference>
<dbReference type="SUPFAM" id="SSF56529">
    <property type="entry name" value="FAH"/>
    <property type="match status" value="1"/>
</dbReference>
<reference evidence="1 2" key="1">
    <citation type="submission" date="2019-12" db="EMBL/GenBank/DDBJ databases">
        <title>Genomic-based taxomic classification of the family Erythrobacteraceae.</title>
        <authorList>
            <person name="Xu L."/>
        </authorList>
    </citation>
    <scope>NUCLEOTIDE SEQUENCE [LARGE SCALE GENOMIC DNA]</scope>
    <source>
        <strain evidence="1 2">KCTC 42006</strain>
    </source>
</reference>
<dbReference type="RefSeq" id="WP_160614506.1">
    <property type="nucleotide sequence ID" value="NZ_JAUFQM010000001.1"/>
</dbReference>
<gene>
    <name evidence="1" type="ORF">GRI35_12795</name>
</gene>
<dbReference type="GO" id="GO:0008684">
    <property type="term" value="F:2-oxopent-4-enoate hydratase activity"/>
    <property type="evidence" value="ECO:0007669"/>
    <property type="project" value="TreeGrafter"/>
</dbReference>
<dbReference type="Proteomes" id="UP000460290">
    <property type="component" value="Unassembled WGS sequence"/>
</dbReference>
<dbReference type="AlphaFoldDB" id="A0A844Z8V6"/>
<dbReference type="InterPro" id="IPR050772">
    <property type="entry name" value="Hydratase-Decarb/MhpD_sf"/>
</dbReference>